<dbReference type="EMBL" id="VSSQ01106686">
    <property type="protein sequence ID" value="MPN46207.1"/>
    <property type="molecule type" value="Genomic_DNA"/>
</dbReference>
<gene>
    <name evidence="1" type="ORF">SDC9_193790</name>
</gene>
<name>A0A645I4I1_9ZZZZ</name>
<proteinExistence type="predicted"/>
<protein>
    <recommendedName>
        <fullName evidence="2">Glucosamine-6-phosphate deaminase</fullName>
    </recommendedName>
</protein>
<accession>A0A645I4I1</accession>
<reference evidence="1" key="1">
    <citation type="submission" date="2019-08" db="EMBL/GenBank/DDBJ databases">
        <authorList>
            <person name="Kucharzyk K."/>
            <person name="Murdoch R.W."/>
            <person name="Higgins S."/>
            <person name="Loffler F."/>
        </authorList>
    </citation>
    <scope>NUCLEOTIDE SEQUENCE</scope>
</reference>
<evidence type="ECO:0008006" key="2">
    <source>
        <dbReference type="Google" id="ProtNLM"/>
    </source>
</evidence>
<comment type="caution">
    <text evidence="1">The sequence shown here is derived from an EMBL/GenBank/DDBJ whole genome shotgun (WGS) entry which is preliminary data.</text>
</comment>
<dbReference type="AlphaFoldDB" id="A0A645I4I1"/>
<sequence length="41" mass="4479">MKGLLLNEELDVQNPATLVKTHPDVTVIIDRALADCIGYQA</sequence>
<evidence type="ECO:0000313" key="1">
    <source>
        <dbReference type="EMBL" id="MPN46207.1"/>
    </source>
</evidence>
<organism evidence="1">
    <name type="scientific">bioreactor metagenome</name>
    <dbReference type="NCBI Taxonomy" id="1076179"/>
    <lineage>
        <taxon>unclassified sequences</taxon>
        <taxon>metagenomes</taxon>
        <taxon>ecological metagenomes</taxon>
    </lineage>
</organism>